<dbReference type="EMBL" id="FQXT01000001">
    <property type="protein sequence ID" value="SHH50706.1"/>
    <property type="molecule type" value="Genomic_DNA"/>
</dbReference>
<dbReference type="GO" id="GO:0016627">
    <property type="term" value="F:oxidoreductase activity, acting on the CH-CH group of donors"/>
    <property type="evidence" value="ECO:0007669"/>
    <property type="project" value="InterPro"/>
</dbReference>
<sequence length="334" mass="37485">MQHWHDLKTCNGHQKVFDADTLKAIAAAKLWNIWVPKTHGGLELDLTEGLRTLQQLASIDGSLGWTVTLCSGANYFIGNLQPETAAELFNPNEVTILGGSGGLFGFAEKKGDAYLLNGTWKYATGAPYLTHFTLNAKIIEDGIELTDDDGAPVFRSFVIPCEAVHIIDDWHTMGLQATATQSFVVTDYLVHQDYSFIYNRFYLPQDIFKINFRVFADLTLWINYIGMVQHYLAEASKLLDEKTLEDPHKTTTEAEDLLYKYANEVEAATADNASFSDVQIEALHTAAAASVKWLSKILMELHPLLGIKAARVEHPLNQIFRDYFTATQHHIFTR</sequence>
<dbReference type="Gene3D" id="1.20.140.10">
    <property type="entry name" value="Butyryl-CoA Dehydrogenase, subunit A, domain 3"/>
    <property type="match status" value="1"/>
</dbReference>
<dbReference type="EMBL" id="QOVN01000004">
    <property type="protein sequence ID" value="RXG28644.1"/>
    <property type="molecule type" value="Genomic_DNA"/>
</dbReference>
<evidence type="ECO:0000259" key="2">
    <source>
        <dbReference type="Pfam" id="PF08028"/>
    </source>
</evidence>
<evidence type="ECO:0000256" key="1">
    <source>
        <dbReference type="ARBA" id="ARBA00023002"/>
    </source>
</evidence>
<protein>
    <submittedName>
        <fullName evidence="3 4">Acyl-CoA dehydrogenase</fullName>
    </submittedName>
</protein>
<dbReference type="InterPro" id="IPR013107">
    <property type="entry name" value="Acyl-CoA_DH_C"/>
</dbReference>
<dbReference type="Gene3D" id="2.40.110.10">
    <property type="entry name" value="Butyryl-CoA Dehydrogenase, subunit A, domain 2"/>
    <property type="match status" value="1"/>
</dbReference>
<evidence type="ECO:0000313" key="4">
    <source>
        <dbReference type="EMBL" id="SHH50706.1"/>
    </source>
</evidence>
<feature type="domain" description="Acyl-CoA dehydrogenase C-terminal" evidence="2">
    <location>
        <begin position="254"/>
        <end position="332"/>
    </location>
</feature>
<proteinExistence type="predicted"/>
<dbReference type="AlphaFoldDB" id="A0A1M5TJ37"/>
<keyword evidence="1" id="KW-0560">Oxidoreductase</keyword>
<dbReference type="OrthoDB" id="1170793at2"/>
<dbReference type="RefSeq" id="WP_072979738.1">
    <property type="nucleotide sequence ID" value="NZ_FQXT01000001.1"/>
</dbReference>
<gene>
    <name evidence="3" type="ORF">DSM01_2105</name>
    <name evidence="4" type="ORF">SAMN04487999_0370</name>
</gene>
<reference evidence="3 6" key="3">
    <citation type="submission" date="2018-07" db="EMBL/GenBank/DDBJ databases">
        <title>Leeuwenhoekiella genomics.</title>
        <authorList>
            <person name="Tahon G."/>
            <person name="Willems A."/>
        </authorList>
    </citation>
    <scope>NUCLEOTIDE SEQUENCE [LARGE SCALE GENOMIC DNA]</scope>
    <source>
        <strain evidence="3 6">LMG 24856</strain>
    </source>
</reference>
<dbReference type="SUPFAM" id="SSF56645">
    <property type="entry name" value="Acyl-CoA dehydrogenase NM domain-like"/>
    <property type="match status" value="1"/>
</dbReference>
<accession>A0A1M5TJ37</accession>
<organism evidence="4 5">
    <name type="scientific">Leeuwenhoekiella palythoae</name>
    <dbReference type="NCBI Taxonomy" id="573501"/>
    <lineage>
        <taxon>Bacteria</taxon>
        <taxon>Pseudomonadati</taxon>
        <taxon>Bacteroidota</taxon>
        <taxon>Flavobacteriia</taxon>
        <taxon>Flavobacteriales</taxon>
        <taxon>Flavobacteriaceae</taxon>
        <taxon>Leeuwenhoekiella</taxon>
    </lineage>
</organism>
<evidence type="ECO:0000313" key="5">
    <source>
        <dbReference type="Proteomes" id="UP000184240"/>
    </source>
</evidence>
<reference evidence="5" key="2">
    <citation type="submission" date="2016-11" db="EMBL/GenBank/DDBJ databases">
        <authorList>
            <person name="Varghese N."/>
            <person name="Submissions S."/>
        </authorList>
    </citation>
    <scope>NUCLEOTIDE SEQUENCE [LARGE SCALE GENOMIC DNA]</scope>
    <source>
        <strain evidence="5">DSM 19859</strain>
    </source>
</reference>
<evidence type="ECO:0000313" key="3">
    <source>
        <dbReference type="EMBL" id="RXG28644.1"/>
    </source>
</evidence>
<dbReference type="Proteomes" id="UP000290037">
    <property type="component" value="Unassembled WGS sequence"/>
</dbReference>
<keyword evidence="6" id="KW-1185">Reference proteome</keyword>
<name>A0A1M5TJ37_9FLAO</name>
<dbReference type="GO" id="GO:0050660">
    <property type="term" value="F:flavin adenine dinucleotide binding"/>
    <property type="evidence" value="ECO:0007669"/>
    <property type="project" value="InterPro"/>
</dbReference>
<dbReference type="Gene3D" id="1.10.540.10">
    <property type="entry name" value="Acyl-CoA dehydrogenase/oxidase, N-terminal domain"/>
    <property type="match status" value="1"/>
</dbReference>
<dbReference type="STRING" id="573501.SAMN04487999_0370"/>
<evidence type="ECO:0000313" key="6">
    <source>
        <dbReference type="Proteomes" id="UP000290037"/>
    </source>
</evidence>
<dbReference type="InterPro" id="IPR009100">
    <property type="entry name" value="AcylCoA_DH/oxidase_NM_dom_sf"/>
</dbReference>
<reference evidence="4" key="1">
    <citation type="submission" date="2016-11" db="EMBL/GenBank/DDBJ databases">
        <authorList>
            <person name="Jaros S."/>
            <person name="Januszkiewicz K."/>
            <person name="Wedrychowicz H."/>
        </authorList>
    </citation>
    <scope>NUCLEOTIDE SEQUENCE [LARGE SCALE GENOMIC DNA]</scope>
    <source>
        <strain evidence="4">DSM 19859</strain>
    </source>
</reference>
<dbReference type="Pfam" id="PF08028">
    <property type="entry name" value="Acyl-CoA_dh_2"/>
    <property type="match status" value="1"/>
</dbReference>
<dbReference type="InterPro" id="IPR046373">
    <property type="entry name" value="Acyl-CoA_Oxase/DH_mid-dom_sf"/>
</dbReference>
<dbReference type="Proteomes" id="UP000184240">
    <property type="component" value="Unassembled WGS sequence"/>
</dbReference>
<dbReference type="InterPro" id="IPR037069">
    <property type="entry name" value="AcylCoA_DH/ox_N_sf"/>
</dbReference>